<dbReference type="InterPro" id="IPR011010">
    <property type="entry name" value="DNA_brk_join_enz"/>
</dbReference>
<keyword evidence="2" id="KW-1185">Reference proteome</keyword>
<sequence>MIGELVAGFEPDLSAETVRTAIGQAVRSKSAAVRLAQALEGDPGLLTSGRAEGPASVERFIRALTELGAGHVVRPPCSRCGKLRSLMNTDGSGRRVCSSCSGFNSRKAAGSGWACMSCGNDETPNYGLDRTGREVCRYCFKAQCTEDPASDLLGYLDGPALGLDEAVLRAMIAEVTGGNLSVTRRLLWDLQNQPGLLVGQAHHHGPKTVLLVNRLREAGARGVPAPKCPHCDRAVRLSHSINRLRVCGTCYNHARAEPCKWCGRNRPVAGRDDTGAPICNTCRNKEPSYQEKCVVCDRVEGVGARTADGPICAVCRKPPVVECGSCGKVRACLFAGTDSPRCRTCSRKLEPCTDCGRPSRVVARTARGPICENCWEKAPEAHKPCKQCGTVERLFHFGLCRRCAADRQLRKLLTSPDGKHRPELGKVADALLNLNPRRTLLYLRESPAATRLVTDLAAGTCELTHEALDTRMTSQKDMAVDYFRAVLVSAGVLPVRDEYMVRLERWIEHKAAAIDDPEDRRLIIAYARWDRIAHIRRRARGKPISANTGEIAQTQIAKAITFLAWIKDQGETLATCRQSLVDVWLTSENHQGPYSARPFVRWAVRGKFASGISIPARPRRIFHRPLDADERWATARRLLNDDSFETRDRVAGLMVLLYGQFPARTCRLTTAHVIHDETGVALRLNKTPLKLPPPLDGLVLQLVDIAHDHERTVMLNEHNAPWLFPSLQMPGRPVTSKQLARRLRDIGLPTEAGRCAALLDLCTQMPAAVLQRLLGISPSAAERWSAGAVRTAYAAEVASRS</sequence>
<evidence type="ECO:0008006" key="3">
    <source>
        <dbReference type="Google" id="ProtNLM"/>
    </source>
</evidence>
<evidence type="ECO:0000313" key="2">
    <source>
        <dbReference type="Proteomes" id="UP000600080"/>
    </source>
</evidence>
<evidence type="ECO:0000313" key="1">
    <source>
        <dbReference type="EMBL" id="GGN65515.1"/>
    </source>
</evidence>
<organism evidence="1 2">
    <name type="scientific">Streptomyces kronopolitis</name>
    <dbReference type="NCBI Taxonomy" id="1612435"/>
    <lineage>
        <taxon>Bacteria</taxon>
        <taxon>Bacillati</taxon>
        <taxon>Actinomycetota</taxon>
        <taxon>Actinomycetes</taxon>
        <taxon>Kitasatosporales</taxon>
        <taxon>Streptomycetaceae</taxon>
        <taxon>Streptomyces</taxon>
    </lineage>
</organism>
<accession>A0ABQ2K783</accession>
<reference evidence="2" key="1">
    <citation type="journal article" date="2019" name="Int. J. Syst. Evol. Microbiol.">
        <title>The Global Catalogue of Microorganisms (GCM) 10K type strain sequencing project: providing services to taxonomists for standard genome sequencing and annotation.</title>
        <authorList>
            <consortium name="The Broad Institute Genomics Platform"/>
            <consortium name="The Broad Institute Genome Sequencing Center for Infectious Disease"/>
            <person name="Wu L."/>
            <person name="Ma J."/>
        </authorList>
    </citation>
    <scope>NUCLEOTIDE SEQUENCE [LARGE SCALE GENOMIC DNA]</scope>
    <source>
        <strain evidence="2">CGMCC 4.7323</strain>
    </source>
</reference>
<protein>
    <recommendedName>
        <fullName evidence="3">Site-specific recombinase XerD</fullName>
    </recommendedName>
</protein>
<dbReference type="Proteomes" id="UP000600080">
    <property type="component" value="Unassembled WGS sequence"/>
</dbReference>
<comment type="caution">
    <text evidence="1">The sequence shown here is derived from an EMBL/GenBank/DDBJ whole genome shotgun (WGS) entry which is preliminary data.</text>
</comment>
<proteinExistence type="predicted"/>
<name>A0ABQ2K783_9ACTN</name>
<gene>
    <name evidence="1" type="ORF">GCM10012285_68400</name>
</gene>
<dbReference type="EMBL" id="BMND01000086">
    <property type="protein sequence ID" value="GGN65515.1"/>
    <property type="molecule type" value="Genomic_DNA"/>
</dbReference>
<dbReference type="SUPFAM" id="SSF56349">
    <property type="entry name" value="DNA breaking-rejoining enzymes"/>
    <property type="match status" value="1"/>
</dbReference>